<dbReference type="Gene3D" id="3.30.710.10">
    <property type="entry name" value="Potassium Channel Kv1.1, Chain A"/>
    <property type="match status" value="1"/>
</dbReference>
<dbReference type="PANTHER" id="PTHR47369:SF1">
    <property type="entry name" value="BTB_POZ DOMAIN-CONTAINING PROTEIN"/>
    <property type="match status" value="1"/>
</dbReference>
<dbReference type="SUPFAM" id="SSF54695">
    <property type="entry name" value="POZ domain"/>
    <property type="match status" value="1"/>
</dbReference>
<feature type="region of interest" description="Disordered" evidence="1">
    <location>
        <begin position="1"/>
        <end position="114"/>
    </location>
</feature>
<dbReference type="SMART" id="SM00225">
    <property type="entry name" value="BTB"/>
    <property type="match status" value="1"/>
</dbReference>
<gene>
    <name evidence="3" type="ORF">EV356DRAFT_496530</name>
</gene>
<evidence type="ECO:0000256" key="1">
    <source>
        <dbReference type="SAM" id="MobiDB-lite"/>
    </source>
</evidence>
<dbReference type="InterPro" id="IPR011333">
    <property type="entry name" value="SKP1/BTB/POZ_sf"/>
</dbReference>
<feature type="compositionally biased region" description="Polar residues" evidence="1">
    <location>
        <begin position="30"/>
        <end position="48"/>
    </location>
</feature>
<sequence>MAAAGHDSGPSESRASSSPPAPAHTSPQPLHTSMFSNAGSSFFSSQDYHQPLSHDHQPLSAPIDISSSSTHPLLALQRPASGPPARTARFEDAVSPSGQRSTQMAPAEKDVDDPTISIEQRRSTIQRSSSTTLVTLSRLFAAQAITTPGNSRQPSYNDTAAEMFSKSAALEPGTLQAHLYTRGLLSGRYSDIIVHAFGTKYALHRLILDQAPFFATMFSGPWTESTNREITLHPEDIDSHITQPAFELALRRLYGCCSPVEEEAEAIGLFATSCWLEMHELVDASTEAMLRQMSPPILGSLIRLVTSSYYGRAGDKVLESAKAMLCRDGWRMPLKYWDGVPGDIVREIVGGDGFFIAGEWDRWVLAKRLLDRRLKAKAIEAGLTDSAGKVTKAPESLSLMAVRFDTVYRKSSFTTGPQTSDSHSRWLALYTASEVEPLLVLLDEGIHYIHLDFEKLQYIRTARDILGLPVMPEKVITNALWMSMELRQKVLNSHREDHELGLTKPAENTLDRSPRSRILSKPSPPSKGKGKKSDNAMDDDGEIESGSWDANAKPRKFWIPSTDCNIVMGGNAEPVVTTTQAFQRHASRMSATLQPQDLQWATDFAASANEQRPMTPTKAAMPDTNPVAYSHFPPFRFAAEFPNPRLLKDKKRVYSRTVFYAGSMWNLYIQKVKSSKNPQLGVYLHRSKERETEETIAGASLNQRSVDERIGELERSMILRGERSAHREARREARRQQHAVGDEGDSSGSGDPDATLVSNNASVASRPHTGGIRSLFGPSSSRHPKSSQSAATTAGASSSDVGTAPPASSSTAAANALQDLGAGGDNDFTSSDSDRDDGSSSSAGGADDDGRDELSAATARFHVSALPPYIDSRPQIKTYFKIYSPSKGGRMLAVYESAPDKFNFSQSWGWKSSTLMLDEGIFGTLDAGEEGAAGAGVAGVGSGVGVGGGGGGAGLRPAPSVLGQSGPGAQAMREFGERLGGERGKAEAEAEAGARARKEGTLRFMVVFGNV</sequence>
<reference evidence="3" key="1">
    <citation type="journal article" date="2020" name="Stud. Mycol.">
        <title>101 Dothideomycetes genomes: a test case for predicting lifestyles and emergence of pathogens.</title>
        <authorList>
            <person name="Haridas S."/>
            <person name="Albert R."/>
            <person name="Binder M."/>
            <person name="Bloem J."/>
            <person name="Labutti K."/>
            <person name="Salamov A."/>
            <person name="Andreopoulos B."/>
            <person name="Baker S."/>
            <person name="Barry K."/>
            <person name="Bills G."/>
            <person name="Bluhm B."/>
            <person name="Cannon C."/>
            <person name="Castanera R."/>
            <person name="Culley D."/>
            <person name="Daum C."/>
            <person name="Ezra D."/>
            <person name="Gonzalez J."/>
            <person name="Henrissat B."/>
            <person name="Kuo A."/>
            <person name="Liang C."/>
            <person name="Lipzen A."/>
            <person name="Lutzoni F."/>
            <person name="Magnuson J."/>
            <person name="Mondo S."/>
            <person name="Nolan M."/>
            <person name="Ohm R."/>
            <person name="Pangilinan J."/>
            <person name="Park H.-J."/>
            <person name="Ramirez L."/>
            <person name="Alfaro M."/>
            <person name="Sun H."/>
            <person name="Tritt A."/>
            <person name="Yoshinaga Y."/>
            <person name="Zwiers L.-H."/>
            <person name="Turgeon B."/>
            <person name="Goodwin S."/>
            <person name="Spatafora J."/>
            <person name="Crous P."/>
            <person name="Grigoriev I."/>
        </authorList>
    </citation>
    <scope>NUCLEOTIDE SEQUENCE</scope>
    <source>
        <strain evidence="3">Tuck. ex Michener</strain>
    </source>
</reference>
<evidence type="ECO:0000313" key="4">
    <source>
        <dbReference type="Proteomes" id="UP000800092"/>
    </source>
</evidence>
<feature type="compositionally biased region" description="Low complexity" evidence="1">
    <location>
        <begin position="786"/>
        <end position="814"/>
    </location>
</feature>
<dbReference type="InterPro" id="IPR000210">
    <property type="entry name" value="BTB/POZ_dom"/>
</dbReference>
<protein>
    <recommendedName>
        <fullName evidence="2">BTB domain-containing protein</fullName>
    </recommendedName>
</protein>
<evidence type="ECO:0000313" key="3">
    <source>
        <dbReference type="EMBL" id="KAF2229092.1"/>
    </source>
</evidence>
<feature type="compositionally biased region" description="Low complexity" evidence="1">
    <location>
        <begin position="8"/>
        <end position="29"/>
    </location>
</feature>
<evidence type="ECO:0000259" key="2">
    <source>
        <dbReference type="PROSITE" id="PS50097"/>
    </source>
</evidence>
<feature type="domain" description="BTB" evidence="2">
    <location>
        <begin position="190"/>
        <end position="262"/>
    </location>
</feature>
<dbReference type="Proteomes" id="UP000800092">
    <property type="component" value="Unassembled WGS sequence"/>
</dbReference>
<organism evidence="3 4">
    <name type="scientific">Viridothelium virens</name>
    <name type="common">Speckled blister lichen</name>
    <name type="synonym">Trypethelium virens</name>
    <dbReference type="NCBI Taxonomy" id="1048519"/>
    <lineage>
        <taxon>Eukaryota</taxon>
        <taxon>Fungi</taxon>
        <taxon>Dikarya</taxon>
        <taxon>Ascomycota</taxon>
        <taxon>Pezizomycotina</taxon>
        <taxon>Dothideomycetes</taxon>
        <taxon>Dothideomycetes incertae sedis</taxon>
        <taxon>Trypetheliales</taxon>
        <taxon>Trypetheliaceae</taxon>
        <taxon>Viridothelium</taxon>
    </lineage>
</organism>
<dbReference type="OrthoDB" id="6359943at2759"/>
<dbReference type="EMBL" id="ML991876">
    <property type="protein sequence ID" value="KAF2229092.1"/>
    <property type="molecule type" value="Genomic_DNA"/>
</dbReference>
<dbReference type="AlphaFoldDB" id="A0A6A6GTI2"/>
<name>A0A6A6GTI2_VIRVR</name>
<accession>A0A6A6GTI2</accession>
<feature type="compositionally biased region" description="Basic and acidic residues" evidence="1">
    <location>
        <begin position="721"/>
        <end position="735"/>
    </location>
</feature>
<feature type="region of interest" description="Disordered" evidence="1">
    <location>
        <begin position="497"/>
        <end position="548"/>
    </location>
</feature>
<feature type="region of interest" description="Disordered" evidence="1">
    <location>
        <begin position="721"/>
        <end position="852"/>
    </location>
</feature>
<proteinExistence type="predicted"/>
<dbReference type="PANTHER" id="PTHR47369">
    <property type="entry name" value="BTB/POZ DOMAIN-CONTAINING PROTEIN"/>
    <property type="match status" value="1"/>
</dbReference>
<keyword evidence="4" id="KW-1185">Reference proteome</keyword>
<dbReference type="PROSITE" id="PS50097">
    <property type="entry name" value="BTB"/>
    <property type="match status" value="1"/>
</dbReference>